<proteinExistence type="predicted"/>
<dbReference type="Gene3D" id="1.10.600.10">
    <property type="entry name" value="Farnesyl Diphosphate Synthase"/>
    <property type="match status" value="1"/>
</dbReference>
<reference evidence="4 5" key="1">
    <citation type="submission" date="2019-05" db="EMBL/GenBank/DDBJ databases">
        <title>Mikania micrantha, genome provides insights into the molecular mechanism of rapid growth.</title>
        <authorList>
            <person name="Liu B."/>
        </authorList>
    </citation>
    <scope>NUCLEOTIDE SEQUENCE [LARGE SCALE GENOMIC DNA]</scope>
    <source>
        <strain evidence="4">NLD-2019</strain>
        <tissue evidence="4">Leaf</tissue>
    </source>
</reference>
<evidence type="ECO:0000313" key="4">
    <source>
        <dbReference type="EMBL" id="KAD4384384.1"/>
    </source>
</evidence>
<evidence type="ECO:0000313" key="5">
    <source>
        <dbReference type="Proteomes" id="UP000326396"/>
    </source>
</evidence>
<dbReference type="OrthoDB" id="1936865at2759"/>
<evidence type="ECO:0000256" key="2">
    <source>
        <dbReference type="ARBA" id="ARBA00022842"/>
    </source>
</evidence>
<name>A0A5N6N2I1_9ASTR</name>
<accession>A0A5N6N2I1</accession>
<dbReference type="GO" id="GO:0016114">
    <property type="term" value="P:terpenoid biosynthetic process"/>
    <property type="evidence" value="ECO:0007669"/>
    <property type="project" value="InterPro"/>
</dbReference>
<sequence>MVAYTNRSAFNRWWRNTSWDTKLSFSRDRVVVNFLWTIGKSYMPRNSPARRTIAKINSLITTIDDVYDVYGTLDELQQFTEAVDRWDINVIEELPDYMKICFLGFYNTINEISYDILTNTGHYILPYFKKSWADLCKAYLVEARWYYNGYMPTFQEYLDNACVSISGLVILMHAKFSSSVDATQEILQCMQRFEKIDHYSSLILRLLDDLATSTDELARGDSLKSMECYMRDTGATEEEARGYIKELVSDTWKKLNKEGNAIASSKYSREYIEFATNLSRTAHFIYGKGDGHGHPHILKSHVSSLIFNPIQQTT</sequence>
<dbReference type="SFLD" id="SFLDG01019">
    <property type="entry name" value="Terpene_Cyclase_Like_1_C_Termi"/>
    <property type="match status" value="1"/>
</dbReference>
<dbReference type="FunFam" id="1.10.600.10:FF:000007">
    <property type="entry name" value="Isoprene synthase, chloroplastic"/>
    <property type="match status" value="1"/>
</dbReference>
<dbReference type="Proteomes" id="UP000326396">
    <property type="component" value="Linkage Group LG3"/>
</dbReference>
<evidence type="ECO:0000256" key="1">
    <source>
        <dbReference type="ARBA" id="ARBA00022723"/>
    </source>
</evidence>
<dbReference type="AlphaFoldDB" id="A0A5N6N2I1"/>
<dbReference type="InterPro" id="IPR050148">
    <property type="entry name" value="Terpene_synthase-like"/>
</dbReference>
<organism evidence="4 5">
    <name type="scientific">Mikania micrantha</name>
    <name type="common">bitter vine</name>
    <dbReference type="NCBI Taxonomy" id="192012"/>
    <lineage>
        <taxon>Eukaryota</taxon>
        <taxon>Viridiplantae</taxon>
        <taxon>Streptophyta</taxon>
        <taxon>Embryophyta</taxon>
        <taxon>Tracheophyta</taxon>
        <taxon>Spermatophyta</taxon>
        <taxon>Magnoliopsida</taxon>
        <taxon>eudicotyledons</taxon>
        <taxon>Gunneridae</taxon>
        <taxon>Pentapetalae</taxon>
        <taxon>asterids</taxon>
        <taxon>campanulids</taxon>
        <taxon>Asterales</taxon>
        <taxon>Asteraceae</taxon>
        <taxon>Asteroideae</taxon>
        <taxon>Heliantheae alliance</taxon>
        <taxon>Eupatorieae</taxon>
        <taxon>Mikania</taxon>
    </lineage>
</organism>
<dbReference type="PANTHER" id="PTHR31225:SF9">
    <property type="entry name" value="TERPENE SYNTHASE 10"/>
    <property type="match status" value="1"/>
</dbReference>
<protein>
    <recommendedName>
        <fullName evidence="3">Terpene synthase metal-binding domain-containing protein</fullName>
    </recommendedName>
</protein>
<keyword evidence="1" id="KW-0479">Metal-binding</keyword>
<dbReference type="GO" id="GO:0000287">
    <property type="term" value="F:magnesium ion binding"/>
    <property type="evidence" value="ECO:0007669"/>
    <property type="project" value="InterPro"/>
</dbReference>
<dbReference type="Pfam" id="PF03936">
    <property type="entry name" value="Terpene_synth_C"/>
    <property type="match status" value="1"/>
</dbReference>
<dbReference type="InterPro" id="IPR034741">
    <property type="entry name" value="Terpene_cyclase-like_1_C"/>
</dbReference>
<keyword evidence="5" id="KW-1185">Reference proteome</keyword>
<dbReference type="PANTHER" id="PTHR31225">
    <property type="entry name" value="OS04G0344100 PROTEIN-RELATED"/>
    <property type="match status" value="1"/>
</dbReference>
<dbReference type="SFLD" id="SFLDS00005">
    <property type="entry name" value="Isoprenoid_Synthase_Type_I"/>
    <property type="match status" value="1"/>
</dbReference>
<evidence type="ECO:0000259" key="3">
    <source>
        <dbReference type="Pfam" id="PF03936"/>
    </source>
</evidence>
<gene>
    <name evidence="4" type="ORF">E3N88_24552</name>
</gene>
<comment type="caution">
    <text evidence="4">The sequence shown here is derived from an EMBL/GenBank/DDBJ whole genome shotgun (WGS) entry which is preliminary data.</text>
</comment>
<feature type="domain" description="Terpene synthase metal-binding" evidence="3">
    <location>
        <begin position="18"/>
        <end position="254"/>
    </location>
</feature>
<keyword evidence="2" id="KW-0460">Magnesium</keyword>
<dbReference type="InterPro" id="IPR005630">
    <property type="entry name" value="Terpene_synthase_metal-bd"/>
</dbReference>
<dbReference type="SUPFAM" id="SSF48576">
    <property type="entry name" value="Terpenoid synthases"/>
    <property type="match status" value="1"/>
</dbReference>
<dbReference type="GO" id="GO:0010333">
    <property type="term" value="F:terpene synthase activity"/>
    <property type="evidence" value="ECO:0007669"/>
    <property type="project" value="InterPro"/>
</dbReference>
<dbReference type="EMBL" id="SZYD01000013">
    <property type="protein sequence ID" value="KAD4384384.1"/>
    <property type="molecule type" value="Genomic_DNA"/>
</dbReference>
<dbReference type="InterPro" id="IPR008949">
    <property type="entry name" value="Isoprenoid_synthase_dom_sf"/>
</dbReference>